<accession>A0A7C1H878</accession>
<dbReference type="Gene3D" id="2.60.40.10">
    <property type="entry name" value="Immunoglobulins"/>
    <property type="match status" value="1"/>
</dbReference>
<dbReference type="InterPro" id="IPR013783">
    <property type="entry name" value="Ig-like_fold"/>
</dbReference>
<comment type="caution">
    <text evidence="2">The sequence shown here is derived from an EMBL/GenBank/DDBJ whole genome shotgun (WGS) entry which is preliminary data.</text>
</comment>
<protein>
    <submittedName>
        <fullName evidence="2">Cadherin-like beta sandwich domain-containing protein</fullName>
    </submittedName>
</protein>
<dbReference type="Pfam" id="PF18998">
    <property type="entry name" value="Flg_new_2"/>
    <property type="match status" value="7"/>
</dbReference>
<dbReference type="InterPro" id="IPR044060">
    <property type="entry name" value="Bacterial_rp_domain"/>
</dbReference>
<dbReference type="Proteomes" id="UP000886198">
    <property type="component" value="Unassembled WGS sequence"/>
</dbReference>
<feature type="domain" description="Bacterial repeat" evidence="1">
    <location>
        <begin position="278"/>
        <end position="340"/>
    </location>
</feature>
<sequence>MKRFSSLFVILVLLLMLAGCPSIQTMKDSTLKALLFNSLSVPNFDPEITEYTIELPRGTTEVPTISTVPNIEGVTIEVINAETVPGTTTIIVTALDGETVTTYHIYFTVQKNNDSSLKALEYNEMPVPGFKNDKLDYEVILPAGSAYLPTISATANDPNATINITQVLELPATAFITVTAENGVTTSTYSIHFIPEYSIAATSNPSDGGNITGSGNYLHGTHINLTATANEGYEFIDWTANGVQVSKSASYSFTANANRALVANFKLKTYILTTIVFGQGTVDKTPDNATYSYGDVVQLTAYPEQGWNFTGWSGDISGSVNPAIIIMEKSKTVGATFAASKYTITATAGDGGSIRPSGIVLVNHGEDKTFTITPNEGYIIGDLIVDGQSVGPDNSYTFNDVSEEHTIHAIFCLVTPTTYMVTFNVKDNQGSIQDARIAFNGESKNTDSLGRAVFSGVPSGNATYTVSKEGYNDAKDNLNVDGDKTVDVFLVKKTYTLAITLVGQGVVTKNPDKPAYSHGEVIQLTAFPLEGCTFAGWSGGILSSENPVNITMNEDKSVTAIFEDIPQYVLTIEKTGNGKVTADPAPNESGKYTTGTEVTLTAVADAGWQFVKWVVGEEEKANPTIKVTMDADQSVEAFFKEVFILTITKTGEGTVDPAVGAHEYDEVTEVVLTATPALGWHFIKWVVGGTNVFENPTTVVMTSHKTANAVFAEEGPPVGPFPKITKLNFTTDDFMVFQPCAENLNIRFQVAVSDPDGDLAAAEYTVTHVVEGLSFSEEIPEDKWGAAPWVYTVSNNTLKDNIGNPIPGGKYNITVAATDSEGNYATSTIPFFVKYELSSLEDAWIVESEDSQIKVVDGLCVVGEGDPATIGATIFFDSKITVRIYLVETSDTGTLDEMLTKGVMIKEKAFISDSAVTEDVEIELPDLKPLMDAGTEYNLLVLLFTPECGALGCVSCGIEAYKLIDCDFVEDTDPSIGEFTITLSVNPIDGGSVSGGGTYNSGDEVTVVATPSQGKYFVNWTEDGVEVSKEPVYTFIAMKNRNLVANFEMNHAPEFDRLLPANGAVNQPVDLKLEWNAVDPDGSPVTYDVYFGYSSDNLIKVMDGTTLEEYYPDVIKGFTFYWKVVASNGSVTTDSGVIAFSTIEEVLADKSVHIIDNLLDKQPSDPATIAVQVRGIGVVAGSELEIEIDTNYMEFLNRDGHTLSEFLASNPEATFADFEPWCEYKAISTDFLSIMKLKDTTGSTVYLSGAYKNSAGKNIADGNLWFIYVKTKAITGRTAAVFSSVSFVDTALVEIPVDSSDQGLFIVK</sequence>
<dbReference type="Gene3D" id="2.60.40.1120">
    <property type="entry name" value="Carboxypeptidase-like, regulatory domain"/>
    <property type="match status" value="1"/>
</dbReference>
<reference evidence="2" key="1">
    <citation type="journal article" date="2020" name="mSystems">
        <title>Genome- and Community-Level Interaction Insights into Carbon Utilization and Element Cycling Functions of Hydrothermarchaeota in Hydrothermal Sediment.</title>
        <authorList>
            <person name="Zhou Z."/>
            <person name="Liu Y."/>
            <person name="Xu W."/>
            <person name="Pan J."/>
            <person name="Luo Z.H."/>
            <person name="Li M."/>
        </authorList>
    </citation>
    <scope>NUCLEOTIDE SEQUENCE [LARGE SCALE GENOMIC DNA]</scope>
    <source>
        <strain evidence="2">SpSt-1179</strain>
    </source>
</reference>
<organism evidence="2">
    <name type="scientific">Mesotoga infera</name>
    <dbReference type="NCBI Taxonomy" id="1236046"/>
    <lineage>
        <taxon>Bacteria</taxon>
        <taxon>Thermotogati</taxon>
        <taxon>Thermotogota</taxon>
        <taxon>Thermotogae</taxon>
        <taxon>Kosmotogales</taxon>
        <taxon>Kosmotogaceae</taxon>
        <taxon>Mesotoga</taxon>
    </lineage>
</organism>
<feature type="domain" description="Bacterial repeat" evidence="1">
    <location>
        <begin position="201"/>
        <end position="268"/>
    </location>
</feature>
<feature type="domain" description="Bacterial repeat" evidence="1">
    <location>
        <begin position="342"/>
        <end position="390"/>
    </location>
</feature>
<dbReference type="EMBL" id="DSBT01000059">
    <property type="protein sequence ID" value="HDP76948.1"/>
    <property type="molecule type" value="Genomic_DNA"/>
</dbReference>
<feature type="domain" description="Bacterial repeat" evidence="1">
    <location>
        <begin position="982"/>
        <end position="1050"/>
    </location>
</feature>
<feature type="domain" description="Bacterial repeat" evidence="1">
    <location>
        <begin position="568"/>
        <end position="641"/>
    </location>
</feature>
<feature type="domain" description="Bacterial repeat" evidence="1">
    <location>
        <begin position="495"/>
        <end position="565"/>
    </location>
</feature>
<gene>
    <name evidence="2" type="ORF">ENN47_01940</name>
</gene>
<evidence type="ECO:0000259" key="1">
    <source>
        <dbReference type="Pfam" id="PF18998"/>
    </source>
</evidence>
<dbReference type="PROSITE" id="PS51257">
    <property type="entry name" value="PROKAR_LIPOPROTEIN"/>
    <property type="match status" value="1"/>
</dbReference>
<evidence type="ECO:0000313" key="2">
    <source>
        <dbReference type="EMBL" id="HDP76948.1"/>
    </source>
</evidence>
<feature type="domain" description="Bacterial repeat" evidence="1">
    <location>
        <begin position="645"/>
        <end position="713"/>
    </location>
</feature>
<proteinExistence type="predicted"/>
<name>A0A7C1H878_9BACT</name>